<feature type="transmembrane region" description="Helical" evidence="8">
    <location>
        <begin position="298"/>
        <end position="316"/>
    </location>
</feature>
<evidence type="ECO:0000256" key="8">
    <source>
        <dbReference type="SAM" id="Phobius"/>
    </source>
</evidence>
<keyword evidence="2" id="KW-0813">Transport</keyword>
<dbReference type="RefSeq" id="WP_008503909.1">
    <property type="nucleotide sequence ID" value="NZ_CM001403.1"/>
</dbReference>
<evidence type="ECO:0000256" key="5">
    <source>
        <dbReference type="ARBA" id="ARBA00022989"/>
    </source>
</evidence>
<evidence type="ECO:0000256" key="2">
    <source>
        <dbReference type="ARBA" id="ARBA00022448"/>
    </source>
</evidence>
<dbReference type="PIRSF" id="PIRSF002746">
    <property type="entry name" value="Gluconate_transporter"/>
    <property type="match status" value="1"/>
</dbReference>
<dbReference type="Proteomes" id="UP000002774">
    <property type="component" value="Chromosome"/>
</dbReference>
<evidence type="ECO:0000256" key="1">
    <source>
        <dbReference type="ARBA" id="ARBA00004651"/>
    </source>
</evidence>
<dbReference type="PANTHER" id="PTHR30354:SF22">
    <property type="entry name" value="HIGH-AFFINITY GLUCONATE TRANSPORTER"/>
    <property type="match status" value="1"/>
</dbReference>
<feature type="transmembrane region" description="Helical" evidence="8">
    <location>
        <begin position="254"/>
        <end position="277"/>
    </location>
</feature>
<feature type="transmembrane region" description="Helical" evidence="8">
    <location>
        <begin position="30"/>
        <end position="50"/>
    </location>
</feature>
<feature type="transmembrane region" description="Helical" evidence="8">
    <location>
        <begin position="174"/>
        <end position="197"/>
    </location>
</feature>
<feature type="transmembrane region" description="Helical" evidence="8">
    <location>
        <begin position="218"/>
        <end position="242"/>
    </location>
</feature>
<dbReference type="AlphaFoldDB" id="H1YEU4"/>
<evidence type="ECO:0000313" key="9">
    <source>
        <dbReference type="EMBL" id="EHQ24361.1"/>
    </source>
</evidence>
<dbReference type="PANTHER" id="PTHR30354">
    <property type="entry name" value="GNT FAMILY GLUCONATE TRANSPORTER"/>
    <property type="match status" value="1"/>
</dbReference>
<evidence type="ECO:0000256" key="7">
    <source>
        <dbReference type="ARBA" id="ARBA00049663"/>
    </source>
</evidence>
<keyword evidence="5 8" id="KW-1133">Transmembrane helix</keyword>
<evidence type="ECO:0000256" key="6">
    <source>
        <dbReference type="ARBA" id="ARBA00023136"/>
    </source>
</evidence>
<dbReference type="GO" id="GO:0005886">
    <property type="term" value="C:plasma membrane"/>
    <property type="evidence" value="ECO:0007669"/>
    <property type="project" value="UniProtKB-SubCell"/>
</dbReference>
<feature type="transmembrane region" description="Helical" evidence="8">
    <location>
        <begin position="57"/>
        <end position="76"/>
    </location>
</feature>
<feature type="transmembrane region" description="Helical" evidence="8">
    <location>
        <begin position="336"/>
        <end position="365"/>
    </location>
</feature>
<reference evidence="9" key="1">
    <citation type="submission" date="2011-09" db="EMBL/GenBank/DDBJ databases">
        <title>The permanent draft genome of Mucilaginibacter paludis DSM 18603.</title>
        <authorList>
            <consortium name="US DOE Joint Genome Institute (JGI-PGF)"/>
            <person name="Lucas S."/>
            <person name="Han J."/>
            <person name="Lapidus A."/>
            <person name="Bruce D."/>
            <person name="Goodwin L."/>
            <person name="Pitluck S."/>
            <person name="Peters L."/>
            <person name="Kyrpides N."/>
            <person name="Mavromatis K."/>
            <person name="Ivanova N."/>
            <person name="Mikhailova N."/>
            <person name="Held B."/>
            <person name="Detter J.C."/>
            <person name="Tapia R."/>
            <person name="Han C."/>
            <person name="Land M."/>
            <person name="Hauser L."/>
            <person name="Markowitz V."/>
            <person name="Cheng J.-F."/>
            <person name="Hugenholtz P."/>
            <person name="Woyke T."/>
            <person name="Wu D."/>
            <person name="Tindall B."/>
            <person name="Brambilla E."/>
            <person name="Klenk H.-P."/>
            <person name="Eisen J.A."/>
        </authorList>
    </citation>
    <scope>NUCLEOTIDE SEQUENCE [LARGE SCALE GENOMIC DNA]</scope>
    <source>
        <strain evidence="9">DSM 18603</strain>
    </source>
</reference>
<keyword evidence="3" id="KW-1003">Cell membrane</keyword>
<dbReference type="InterPro" id="IPR003474">
    <property type="entry name" value="Glcn_transporter"/>
</dbReference>
<dbReference type="OrthoDB" id="9787129at2"/>
<keyword evidence="4 8" id="KW-0812">Transmembrane</keyword>
<dbReference type="eggNOG" id="COG2610">
    <property type="taxonomic scope" value="Bacteria"/>
</dbReference>
<keyword evidence="6 8" id="KW-0472">Membrane</keyword>
<dbReference type="EMBL" id="CM001403">
    <property type="protein sequence ID" value="EHQ24361.1"/>
    <property type="molecule type" value="Genomic_DNA"/>
</dbReference>
<accession>H1YEU4</accession>
<feature type="transmembrane region" description="Helical" evidence="8">
    <location>
        <begin position="136"/>
        <end position="154"/>
    </location>
</feature>
<dbReference type="NCBIfam" id="TIGR00791">
    <property type="entry name" value="gntP"/>
    <property type="match status" value="1"/>
</dbReference>
<dbReference type="GO" id="GO:0015128">
    <property type="term" value="F:gluconate transmembrane transporter activity"/>
    <property type="evidence" value="ECO:0007669"/>
    <property type="project" value="InterPro"/>
</dbReference>
<gene>
    <name evidence="9" type="ORF">Mucpa_0161</name>
</gene>
<evidence type="ECO:0000256" key="4">
    <source>
        <dbReference type="ARBA" id="ARBA00022692"/>
    </source>
</evidence>
<feature type="transmembrane region" description="Helical" evidence="8">
    <location>
        <begin position="96"/>
        <end position="129"/>
    </location>
</feature>
<dbReference type="STRING" id="714943.Mucpa_0161"/>
<name>H1YEU4_9SPHI</name>
<feature type="transmembrane region" description="Helical" evidence="8">
    <location>
        <begin position="412"/>
        <end position="433"/>
    </location>
</feature>
<comment type="subcellular location">
    <subcellularLocation>
        <location evidence="1">Cell membrane</location>
        <topology evidence="1">Multi-pass membrane protein</topology>
    </subcellularLocation>
</comment>
<organism evidence="9 10">
    <name type="scientific">Mucilaginibacter paludis DSM 18603</name>
    <dbReference type="NCBI Taxonomy" id="714943"/>
    <lineage>
        <taxon>Bacteria</taxon>
        <taxon>Pseudomonadati</taxon>
        <taxon>Bacteroidota</taxon>
        <taxon>Sphingobacteriia</taxon>
        <taxon>Sphingobacteriales</taxon>
        <taxon>Sphingobacteriaceae</taxon>
        <taxon>Mucilaginibacter</taxon>
    </lineage>
</organism>
<protein>
    <submittedName>
        <fullName evidence="9">Gluconate transporter</fullName>
    </submittedName>
</protein>
<evidence type="ECO:0000313" key="10">
    <source>
        <dbReference type="Proteomes" id="UP000002774"/>
    </source>
</evidence>
<keyword evidence="10" id="KW-1185">Reference proteome</keyword>
<sequence>MAISILCACIVMLVLLIAWGKVNTFLAFLLVSVVAALLLGMPVSSIPQAINKGLGDTLGSLVIIIVLGAMLGKLVAYSGAAQKIATVLKNTFGYKYVTWAMSLTGFIVGIPLFYNVGFVLLIPIIFSVAYNYKLPLVYVGLPMLASLSVMHGFVPPHPSPMALVMQFHADLATTFGYGVIVAIPAIIIAGPIFAGTLKKMQSNPAISMRGDQMPDAQLPGIITSIFSSLLPVLIIGGCTLITRVYGYNAAVKNISGFIGDPTIAMVLTICIATYTLGIRTGKRLTTIMSIYGESVKDIAMILLIIGSAGILKEIFVETGVSNELAALLQGFNLPPLLLAWLITAVLRLCLGSATIAGLTAAGIVYPLIAHHGANPNLMVLAVGSGSLFCSHVNDTSFWLFKEYLGLSMKQTFLSWSLMETLVSVIGLIGVLILGEIFKVTTIG</sequence>
<dbReference type="HOGENOM" id="CLU_027949_0_0_10"/>
<proteinExistence type="inferred from homology"/>
<dbReference type="Pfam" id="PF02447">
    <property type="entry name" value="GntP_permease"/>
    <property type="match status" value="1"/>
</dbReference>
<comment type="similarity">
    <text evidence="7">Belongs to the GntP permease family.</text>
</comment>
<evidence type="ECO:0000256" key="3">
    <source>
        <dbReference type="ARBA" id="ARBA00022475"/>
    </source>
</evidence>